<keyword evidence="1" id="KW-0732">Signal</keyword>
<protein>
    <submittedName>
        <fullName evidence="2">Uncharacterized protein</fullName>
    </submittedName>
</protein>
<keyword evidence="3" id="KW-1185">Reference proteome</keyword>
<proteinExistence type="predicted"/>
<evidence type="ECO:0000313" key="2">
    <source>
        <dbReference type="EMBL" id="TNN28313.1"/>
    </source>
</evidence>
<evidence type="ECO:0000256" key="1">
    <source>
        <dbReference type="SAM" id="SignalP"/>
    </source>
</evidence>
<name>A0A4Z2EHN0_9TELE</name>
<comment type="caution">
    <text evidence="2">The sequence shown here is derived from an EMBL/GenBank/DDBJ whole genome shotgun (WGS) entry which is preliminary data.</text>
</comment>
<feature type="signal peptide" evidence="1">
    <location>
        <begin position="1"/>
        <end position="16"/>
    </location>
</feature>
<gene>
    <name evidence="2" type="ORF">EYF80_061539</name>
</gene>
<dbReference type="Proteomes" id="UP000314294">
    <property type="component" value="Unassembled WGS sequence"/>
</dbReference>
<sequence>MVPFFLPLELLAVGFSQRLGQCSLQLIARLSLLSQVHCYVFLALLPQLKGLEQVCDGLPVGLLLHLKGLLQML</sequence>
<accession>A0A4Z2EHN0</accession>
<dbReference type="AlphaFoldDB" id="A0A4Z2EHN0"/>
<feature type="chain" id="PRO_5021456330" evidence="1">
    <location>
        <begin position="17"/>
        <end position="73"/>
    </location>
</feature>
<evidence type="ECO:0000313" key="3">
    <source>
        <dbReference type="Proteomes" id="UP000314294"/>
    </source>
</evidence>
<organism evidence="2 3">
    <name type="scientific">Liparis tanakae</name>
    <name type="common">Tanaka's snailfish</name>
    <dbReference type="NCBI Taxonomy" id="230148"/>
    <lineage>
        <taxon>Eukaryota</taxon>
        <taxon>Metazoa</taxon>
        <taxon>Chordata</taxon>
        <taxon>Craniata</taxon>
        <taxon>Vertebrata</taxon>
        <taxon>Euteleostomi</taxon>
        <taxon>Actinopterygii</taxon>
        <taxon>Neopterygii</taxon>
        <taxon>Teleostei</taxon>
        <taxon>Neoteleostei</taxon>
        <taxon>Acanthomorphata</taxon>
        <taxon>Eupercaria</taxon>
        <taxon>Perciformes</taxon>
        <taxon>Cottioidei</taxon>
        <taxon>Cottales</taxon>
        <taxon>Liparidae</taxon>
        <taxon>Liparis</taxon>
    </lineage>
</organism>
<dbReference type="EMBL" id="SRLO01007046">
    <property type="protein sequence ID" value="TNN28313.1"/>
    <property type="molecule type" value="Genomic_DNA"/>
</dbReference>
<reference evidence="2 3" key="1">
    <citation type="submission" date="2019-03" db="EMBL/GenBank/DDBJ databases">
        <title>First draft genome of Liparis tanakae, snailfish: a comprehensive survey of snailfish specific genes.</title>
        <authorList>
            <person name="Kim W."/>
            <person name="Song I."/>
            <person name="Jeong J.-H."/>
            <person name="Kim D."/>
            <person name="Kim S."/>
            <person name="Ryu S."/>
            <person name="Song J.Y."/>
            <person name="Lee S.K."/>
        </authorList>
    </citation>
    <scope>NUCLEOTIDE SEQUENCE [LARGE SCALE GENOMIC DNA]</scope>
    <source>
        <tissue evidence="2">Muscle</tissue>
    </source>
</reference>